<keyword evidence="6 8" id="KW-0067">ATP-binding</keyword>
<accession>A0A5C5URV4</accession>
<protein>
    <recommendedName>
        <fullName evidence="8">Protein nucleotidyltransferase YdiU</fullName>
        <ecNumber evidence="8">2.7.7.-</ecNumber>
    </recommendedName>
    <alternativeName>
        <fullName evidence="8">Protein adenylyltransferase YdiU</fullName>
        <ecNumber evidence="8">2.7.7.108</ecNumber>
    </alternativeName>
    <alternativeName>
        <fullName evidence="8">Protein uridylyltransferase YdiU</fullName>
        <ecNumber evidence="8">2.7.7.-</ecNumber>
    </alternativeName>
</protein>
<reference evidence="9 10" key="1">
    <citation type="submission" date="2019-08" db="EMBL/GenBank/DDBJ databases">
        <authorList>
            <person name="Lei W."/>
        </authorList>
    </citation>
    <scope>NUCLEOTIDE SEQUENCE [LARGE SCALE GENOMIC DNA]</scope>
    <source>
        <strain evidence="9 10">CCUG 58627</strain>
    </source>
</reference>
<keyword evidence="7 8" id="KW-0460">Magnesium</keyword>
<evidence type="ECO:0000256" key="1">
    <source>
        <dbReference type="ARBA" id="ARBA00009747"/>
    </source>
</evidence>
<keyword evidence="8" id="KW-0464">Manganese</keyword>
<evidence type="ECO:0000256" key="7">
    <source>
        <dbReference type="ARBA" id="ARBA00022842"/>
    </source>
</evidence>
<feature type="binding site" evidence="8">
    <location>
        <position position="85"/>
    </location>
    <ligand>
        <name>ATP</name>
        <dbReference type="ChEBI" id="CHEBI:30616"/>
    </ligand>
</feature>
<dbReference type="OrthoDB" id="9776281at2"/>
<keyword evidence="10" id="KW-1185">Reference proteome</keyword>
<comment type="function">
    <text evidence="8">Nucleotidyltransferase involved in the post-translational modification of proteins. It can catalyze the addition of adenosine monophosphate (AMP) or uridine monophosphate (UMP) to a protein, resulting in modifications known as AMPylation and UMPylation.</text>
</comment>
<dbReference type="EC" id="2.7.7.108" evidence="8"/>
<dbReference type="GO" id="GO:0070733">
    <property type="term" value="F:AMPylase activity"/>
    <property type="evidence" value="ECO:0007669"/>
    <property type="project" value="UniProtKB-EC"/>
</dbReference>
<comment type="catalytic activity">
    <reaction evidence="8">
        <text>L-threonyl-[protein] + ATP = 3-O-(5'-adenylyl)-L-threonyl-[protein] + diphosphate</text>
        <dbReference type="Rhea" id="RHEA:54292"/>
        <dbReference type="Rhea" id="RHEA-COMP:11060"/>
        <dbReference type="Rhea" id="RHEA-COMP:13847"/>
        <dbReference type="ChEBI" id="CHEBI:30013"/>
        <dbReference type="ChEBI" id="CHEBI:30616"/>
        <dbReference type="ChEBI" id="CHEBI:33019"/>
        <dbReference type="ChEBI" id="CHEBI:138113"/>
        <dbReference type="EC" id="2.7.7.108"/>
    </reaction>
</comment>
<dbReference type="InterPro" id="IPR003846">
    <property type="entry name" value="SelO"/>
</dbReference>
<feature type="binding site" evidence="8">
    <location>
        <position position="178"/>
    </location>
    <ligand>
        <name>ATP</name>
        <dbReference type="ChEBI" id="CHEBI:30616"/>
    </ligand>
</feature>
<feature type="binding site" evidence="8">
    <location>
        <position position="108"/>
    </location>
    <ligand>
        <name>ATP</name>
        <dbReference type="ChEBI" id="CHEBI:30616"/>
    </ligand>
</feature>
<comment type="catalytic activity">
    <reaction evidence="8">
        <text>L-histidyl-[protein] + UTP = N(tele)-(5'-uridylyl)-L-histidyl-[protein] + diphosphate</text>
        <dbReference type="Rhea" id="RHEA:83891"/>
        <dbReference type="Rhea" id="RHEA-COMP:9745"/>
        <dbReference type="Rhea" id="RHEA-COMP:20239"/>
        <dbReference type="ChEBI" id="CHEBI:29979"/>
        <dbReference type="ChEBI" id="CHEBI:33019"/>
        <dbReference type="ChEBI" id="CHEBI:46398"/>
        <dbReference type="ChEBI" id="CHEBI:233474"/>
    </reaction>
</comment>
<dbReference type="GO" id="GO:0005524">
    <property type="term" value="F:ATP binding"/>
    <property type="evidence" value="ECO:0007669"/>
    <property type="project" value="UniProtKB-UniRule"/>
</dbReference>
<name>A0A5C5URV4_9CORY</name>
<feature type="binding site" evidence="8">
    <location>
        <position position="88"/>
    </location>
    <ligand>
        <name>ATP</name>
        <dbReference type="ChEBI" id="CHEBI:30616"/>
    </ligand>
</feature>
<dbReference type="EMBL" id="VOHM01000004">
    <property type="protein sequence ID" value="TWT28489.1"/>
    <property type="molecule type" value="Genomic_DNA"/>
</dbReference>
<feature type="binding site" evidence="8">
    <location>
        <position position="243"/>
    </location>
    <ligand>
        <name>Mg(2+)</name>
        <dbReference type="ChEBI" id="CHEBI:18420"/>
    </ligand>
</feature>
<dbReference type="Pfam" id="PF02696">
    <property type="entry name" value="SelO"/>
    <property type="match status" value="1"/>
</dbReference>
<dbReference type="EC" id="2.7.7.-" evidence="8"/>
<comment type="catalytic activity">
    <reaction evidence="8">
        <text>L-tyrosyl-[protein] + UTP = O-(5'-uridylyl)-L-tyrosyl-[protein] + diphosphate</text>
        <dbReference type="Rhea" id="RHEA:83887"/>
        <dbReference type="Rhea" id="RHEA-COMP:10136"/>
        <dbReference type="Rhea" id="RHEA-COMP:20238"/>
        <dbReference type="ChEBI" id="CHEBI:33019"/>
        <dbReference type="ChEBI" id="CHEBI:46398"/>
        <dbReference type="ChEBI" id="CHEBI:46858"/>
        <dbReference type="ChEBI" id="CHEBI:90602"/>
    </reaction>
</comment>
<comment type="catalytic activity">
    <reaction evidence="8">
        <text>L-seryl-[protein] + UTP = O-(5'-uridylyl)-L-seryl-[protein] + diphosphate</text>
        <dbReference type="Rhea" id="RHEA:64604"/>
        <dbReference type="Rhea" id="RHEA-COMP:9863"/>
        <dbReference type="Rhea" id="RHEA-COMP:16635"/>
        <dbReference type="ChEBI" id="CHEBI:29999"/>
        <dbReference type="ChEBI" id="CHEBI:33019"/>
        <dbReference type="ChEBI" id="CHEBI:46398"/>
        <dbReference type="ChEBI" id="CHEBI:156051"/>
    </reaction>
</comment>
<feature type="binding site" evidence="8">
    <location>
        <position position="171"/>
    </location>
    <ligand>
        <name>ATP</name>
        <dbReference type="ChEBI" id="CHEBI:30616"/>
    </ligand>
</feature>
<feature type="binding site" evidence="8">
    <location>
        <position position="252"/>
    </location>
    <ligand>
        <name>ATP</name>
        <dbReference type="ChEBI" id="CHEBI:30616"/>
    </ligand>
</feature>
<feature type="binding site" evidence="8">
    <location>
        <position position="120"/>
    </location>
    <ligand>
        <name>ATP</name>
        <dbReference type="ChEBI" id="CHEBI:30616"/>
    </ligand>
</feature>
<dbReference type="PANTHER" id="PTHR32057">
    <property type="entry name" value="PROTEIN ADENYLYLTRANSFERASE SELO, MITOCHONDRIAL"/>
    <property type="match status" value="1"/>
</dbReference>
<sequence>MLSTPVIQHRFADAFPELSVACIPERAPQPELVTLNEPLALELGFSPAWLRSEDGIQFLLGQDAPHAVAQAYAGHQFGQFSPVLGDGRACLLGEITDMHGAQHDIHLKGSGPTKFARGGDGRAALGPMLREFLVSNFLHAVNVPTTRSLAVLTTGHTVQRERVLPAAVLVRVAASHLRIGTFQYAARSPDLLKRITDYAAKLHYPDTVGDPLALLEAVMDAQVRTVAEWMGLGFVHGVMNTDNTTISGETIDFGPCAFLEQHDAYACFSSIDTRGRYRFGNQPGILAWNLARLAESLLPLIDAAAATRLCDSFPHRFIDAYRAVLERKLDGPIPQDFHITGDHTAFFQDIAPLRNPVLIPRNHLVEAAIDQANNGNTEPFCALYASLTTPYDIPAQHPEFMYAAPAGFMETFRTFCGT</sequence>
<keyword evidence="3 8" id="KW-0548">Nucleotidyltransferase</keyword>
<evidence type="ECO:0000313" key="9">
    <source>
        <dbReference type="EMBL" id="TWT28489.1"/>
    </source>
</evidence>
<feature type="active site" description="Proton acceptor" evidence="8">
    <location>
        <position position="242"/>
    </location>
</feature>
<evidence type="ECO:0000256" key="3">
    <source>
        <dbReference type="ARBA" id="ARBA00022695"/>
    </source>
</evidence>
<dbReference type="AlphaFoldDB" id="A0A5C5URV4"/>
<comment type="catalytic activity">
    <reaction evidence="8">
        <text>L-seryl-[protein] + ATP = 3-O-(5'-adenylyl)-L-seryl-[protein] + diphosphate</text>
        <dbReference type="Rhea" id="RHEA:58120"/>
        <dbReference type="Rhea" id="RHEA-COMP:9863"/>
        <dbReference type="Rhea" id="RHEA-COMP:15073"/>
        <dbReference type="ChEBI" id="CHEBI:29999"/>
        <dbReference type="ChEBI" id="CHEBI:30616"/>
        <dbReference type="ChEBI" id="CHEBI:33019"/>
        <dbReference type="ChEBI" id="CHEBI:142516"/>
        <dbReference type="EC" id="2.7.7.108"/>
    </reaction>
</comment>
<dbReference type="HAMAP" id="MF_00692">
    <property type="entry name" value="SelO"/>
    <property type="match status" value="1"/>
</dbReference>
<dbReference type="RefSeq" id="WP_146323574.1">
    <property type="nucleotide sequence ID" value="NZ_BAABLR010000014.1"/>
</dbReference>
<evidence type="ECO:0000256" key="5">
    <source>
        <dbReference type="ARBA" id="ARBA00022741"/>
    </source>
</evidence>
<dbReference type="PANTHER" id="PTHR32057:SF14">
    <property type="entry name" value="PROTEIN ADENYLYLTRANSFERASE SELO, MITOCHONDRIAL"/>
    <property type="match status" value="1"/>
</dbReference>
<gene>
    <name evidence="8" type="primary">ydiU</name>
    <name evidence="8" type="synonym">selO</name>
    <name evidence="9" type="ORF">FRX94_02655</name>
</gene>
<evidence type="ECO:0000313" key="10">
    <source>
        <dbReference type="Proteomes" id="UP000320791"/>
    </source>
</evidence>
<keyword evidence="5 8" id="KW-0547">Nucleotide-binding</keyword>
<evidence type="ECO:0000256" key="8">
    <source>
        <dbReference type="HAMAP-Rule" id="MF_00692"/>
    </source>
</evidence>
<evidence type="ECO:0000256" key="4">
    <source>
        <dbReference type="ARBA" id="ARBA00022723"/>
    </source>
</evidence>
<evidence type="ECO:0000256" key="6">
    <source>
        <dbReference type="ARBA" id="ARBA00022840"/>
    </source>
</evidence>
<keyword evidence="4 8" id="KW-0479">Metal-binding</keyword>
<proteinExistence type="inferred from homology"/>
<comment type="cofactor">
    <cofactor evidence="8">
        <name>Mg(2+)</name>
        <dbReference type="ChEBI" id="CHEBI:18420"/>
    </cofactor>
    <cofactor evidence="8">
        <name>Mn(2+)</name>
        <dbReference type="ChEBI" id="CHEBI:29035"/>
    </cofactor>
</comment>
<dbReference type="Proteomes" id="UP000320791">
    <property type="component" value="Unassembled WGS sequence"/>
</dbReference>
<dbReference type="GO" id="GO:0000287">
    <property type="term" value="F:magnesium ion binding"/>
    <property type="evidence" value="ECO:0007669"/>
    <property type="project" value="UniProtKB-UniRule"/>
</dbReference>
<feature type="binding site" evidence="8">
    <location>
        <position position="252"/>
    </location>
    <ligand>
        <name>Mg(2+)</name>
        <dbReference type="ChEBI" id="CHEBI:18420"/>
    </ligand>
</feature>
<comment type="caution">
    <text evidence="9">The sequence shown here is derived from an EMBL/GenBank/DDBJ whole genome shotgun (WGS) entry which is preliminary data.</text>
</comment>
<comment type="similarity">
    <text evidence="1 8">Belongs to the SELO family.</text>
</comment>
<keyword evidence="2 8" id="KW-0808">Transferase</keyword>
<feature type="binding site" evidence="8">
    <location>
        <position position="87"/>
    </location>
    <ligand>
        <name>ATP</name>
        <dbReference type="ChEBI" id="CHEBI:30616"/>
    </ligand>
</feature>
<comment type="catalytic activity">
    <reaction evidence="8">
        <text>L-tyrosyl-[protein] + ATP = O-(5'-adenylyl)-L-tyrosyl-[protein] + diphosphate</text>
        <dbReference type="Rhea" id="RHEA:54288"/>
        <dbReference type="Rhea" id="RHEA-COMP:10136"/>
        <dbReference type="Rhea" id="RHEA-COMP:13846"/>
        <dbReference type="ChEBI" id="CHEBI:30616"/>
        <dbReference type="ChEBI" id="CHEBI:33019"/>
        <dbReference type="ChEBI" id="CHEBI:46858"/>
        <dbReference type="ChEBI" id="CHEBI:83624"/>
        <dbReference type="EC" id="2.7.7.108"/>
    </reaction>
</comment>
<feature type="binding site" evidence="8">
    <location>
        <position position="121"/>
    </location>
    <ligand>
        <name>ATP</name>
        <dbReference type="ChEBI" id="CHEBI:30616"/>
    </ligand>
</feature>
<evidence type="ECO:0000256" key="2">
    <source>
        <dbReference type="ARBA" id="ARBA00022679"/>
    </source>
</evidence>
<organism evidence="9 10">
    <name type="scientific">Corynebacterium canis</name>
    <dbReference type="NCBI Taxonomy" id="679663"/>
    <lineage>
        <taxon>Bacteria</taxon>
        <taxon>Bacillati</taxon>
        <taxon>Actinomycetota</taxon>
        <taxon>Actinomycetes</taxon>
        <taxon>Mycobacteriales</taxon>
        <taxon>Corynebacteriaceae</taxon>
        <taxon>Corynebacterium</taxon>
    </lineage>
</organism>
<dbReference type="GO" id="GO:0030145">
    <property type="term" value="F:manganese ion binding"/>
    <property type="evidence" value="ECO:0007669"/>
    <property type="project" value="UniProtKB-UniRule"/>
</dbReference>